<name>A0A140KZP1_9FIRM</name>
<dbReference type="GO" id="GO:0003729">
    <property type="term" value="F:mRNA binding"/>
    <property type="evidence" value="ECO:0007669"/>
    <property type="project" value="InterPro"/>
</dbReference>
<organism evidence="8 9">
    <name type="scientific">Fervidicola ferrireducens</name>
    <dbReference type="NCBI Taxonomy" id="520764"/>
    <lineage>
        <taxon>Bacteria</taxon>
        <taxon>Bacillati</taxon>
        <taxon>Bacillota</taxon>
        <taxon>Clostridia</taxon>
        <taxon>Thermosediminibacterales</taxon>
        <taxon>Thermosediminibacteraceae</taxon>
        <taxon>Fervidicola</taxon>
    </lineage>
</organism>
<evidence type="ECO:0000256" key="3">
    <source>
        <dbReference type="ARBA" id="ARBA00022722"/>
    </source>
</evidence>
<keyword evidence="2" id="KW-1277">Toxin-antitoxin system</keyword>
<protein>
    <recommendedName>
        <fullName evidence="10">YcfA-like protein</fullName>
    </recommendedName>
</protein>
<gene>
    <name evidence="8" type="ORF">AN618_24640</name>
</gene>
<dbReference type="InterPro" id="IPR012933">
    <property type="entry name" value="HicA_mRNA_interferase"/>
</dbReference>
<comment type="caution">
    <text evidence="8">The sequence shown here is derived from an EMBL/GenBank/DDBJ whole genome shotgun (WGS) entry which is preliminary data.</text>
</comment>
<accession>A0A140KZP1</accession>
<evidence type="ECO:0000256" key="5">
    <source>
        <dbReference type="ARBA" id="ARBA00022801"/>
    </source>
</evidence>
<proteinExistence type="inferred from homology"/>
<comment type="similarity">
    <text evidence="1">Belongs to the HicA mRNA interferase family.</text>
</comment>
<dbReference type="GO" id="GO:0004519">
    <property type="term" value="F:endonuclease activity"/>
    <property type="evidence" value="ECO:0007669"/>
    <property type="project" value="UniProtKB-KW"/>
</dbReference>
<keyword evidence="5" id="KW-0378">Hydrolase</keyword>
<dbReference type="GO" id="GO:0016787">
    <property type="term" value="F:hydrolase activity"/>
    <property type="evidence" value="ECO:0007669"/>
    <property type="project" value="UniProtKB-KW"/>
</dbReference>
<dbReference type="Proteomes" id="UP000070427">
    <property type="component" value="Unassembled WGS sequence"/>
</dbReference>
<dbReference type="Pfam" id="PF07927">
    <property type="entry name" value="HicA_toxin"/>
    <property type="match status" value="1"/>
</dbReference>
<keyword evidence="6" id="KW-0694">RNA-binding</keyword>
<dbReference type="EMBL" id="LOED01000073">
    <property type="protein sequence ID" value="KXG73766.1"/>
    <property type="molecule type" value="Genomic_DNA"/>
</dbReference>
<dbReference type="PANTHER" id="PTHR34873">
    <property type="entry name" value="SSR1766 PROTEIN"/>
    <property type="match status" value="1"/>
</dbReference>
<evidence type="ECO:0008006" key="10">
    <source>
        <dbReference type="Google" id="ProtNLM"/>
    </source>
</evidence>
<keyword evidence="7" id="KW-0346">Stress response</keyword>
<evidence type="ECO:0000313" key="9">
    <source>
        <dbReference type="Proteomes" id="UP000070427"/>
    </source>
</evidence>
<dbReference type="RefSeq" id="WP_066355622.1">
    <property type="nucleotide sequence ID" value="NZ_LOED01000073.1"/>
</dbReference>
<dbReference type="InterPro" id="IPR038570">
    <property type="entry name" value="HicA_sf"/>
</dbReference>
<dbReference type="InParanoid" id="A0A140KZP1"/>
<dbReference type="Gene3D" id="3.30.920.30">
    <property type="entry name" value="Hypothetical protein"/>
    <property type="match status" value="1"/>
</dbReference>
<evidence type="ECO:0000313" key="8">
    <source>
        <dbReference type="EMBL" id="KXG73766.1"/>
    </source>
</evidence>
<keyword evidence="3" id="KW-0540">Nuclease</keyword>
<keyword evidence="9" id="KW-1185">Reference proteome</keyword>
<dbReference type="OrthoDB" id="121656at2"/>
<dbReference type="SUPFAM" id="SSF54786">
    <property type="entry name" value="YcfA/nrd intein domain"/>
    <property type="match status" value="1"/>
</dbReference>
<dbReference type="STRING" id="520764.AN618_24640"/>
<dbReference type="PANTHER" id="PTHR34873:SF3">
    <property type="entry name" value="ADDICTION MODULE TOXIN, HICA FAMILY"/>
    <property type="match status" value="1"/>
</dbReference>
<sequence length="81" mass="8738">MSSKLPVVSGLEVIKALAKAGFYRVSQRGSHVKMRHPGGRIAIIPLHDELAPGTLRSILKQAGLSVEELTALLGQTPRKKQ</sequence>
<reference evidence="8 9" key="1">
    <citation type="submission" date="2015-12" db="EMBL/GenBank/DDBJ databases">
        <title>Draft genome sequnece of Fervidicola ferrireducens strain Y170.</title>
        <authorList>
            <person name="Patel B.K."/>
        </authorList>
    </citation>
    <scope>NUCLEOTIDE SEQUENCE [LARGE SCALE GENOMIC DNA]</scope>
    <source>
        <strain evidence="8 9">Y170</strain>
    </source>
</reference>
<evidence type="ECO:0000256" key="2">
    <source>
        <dbReference type="ARBA" id="ARBA00022649"/>
    </source>
</evidence>
<evidence type="ECO:0000256" key="4">
    <source>
        <dbReference type="ARBA" id="ARBA00022759"/>
    </source>
</evidence>
<evidence type="ECO:0000256" key="7">
    <source>
        <dbReference type="ARBA" id="ARBA00023016"/>
    </source>
</evidence>
<evidence type="ECO:0000256" key="1">
    <source>
        <dbReference type="ARBA" id="ARBA00006620"/>
    </source>
</evidence>
<dbReference type="AlphaFoldDB" id="A0A140KZP1"/>
<keyword evidence="4" id="KW-0255">Endonuclease</keyword>
<evidence type="ECO:0000256" key="6">
    <source>
        <dbReference type="ARBA" id="ARBA00022884"/>
    </source>
</evidence>